<reference evidence="12 13" key="1">
    <citation type="submission" date="2020-09" db="EMBL/GenBank/DDBJ databases">
        <title>Flavimobilis rhizosphaerae sp. nov., isolated from rhizosphere soil of Spartina alterniflora.</title>
        <authorList>
            <person name="Hanqin C."/>
        </authorList>
    </citation>
    <scope>NUCLEOTIDE SEQUENCE [LARGE SCALE GENOMIC DNA]</scope>
    <source>
        <strain evidence="12 13">GY 10621</strain>
    </source>
</reference>
<feature type="domain" description="Helicase ATP-binding" evidence="10">
    <location>
        <begin position="40"/>
        <end position="233"/>
    </location>
</feature>
<dbReference type="SMART" id="SM00487">
    <property type="entry name" value="DEXDc"/>
    <property type="match status" value="1"/>
</dbReference>
<evidence type="ECO:0000256" key="2">
    <source>
        <dbReference type="ARBA" id="ARBA00022763"/>
    </source>
</evidence>
<dbReference type="Proteomes" id="UP000642107">
    <property type="component" value="Unassembled WGS sequence"/>
</dbReference>
<dbReference type="InterPro" id="IPR052511">
    <property type="entry name" value="ATP-dep_Helicase"/>
</dbReference>
<keyword evidence="5" id="KW-0067">ATP-binding</keyword>
<dbReference type="PANTHER" id="PTHR47962">
    <property type="entry name" value="ATP-DEPENDENT HELICASE LHR-RELATED-RELATED"/>
    <property type="match status" value="1"/>
</dbReference>
<dbReference type="PROSITE" id="PS51192">
    <property type="entry name" value="HELICASE_ATP_BIND_1"/>
    <property type="match status" value="1"/>
</dbReference>
<keyword evidence="13" id="KW-1185">Reference proteome</keyword>
<evidence type="ECO:0000256" key="6">
    <source>
        <dbReference type="ARBA" id="ARBA00023125"/>
    </source>
</evidence>
<dbReference type="PROSITE" id="PS51194">
    <property type="entry name" value="HELICASE_CTER"/>
    <property type="match status" value="1"/>
</dbReference>
<dbReference type="Pfam" id="PF00270">
    <property type="entry name" value="DEAD"/>
    <property type="match status" value="1"/>
</dbReference>
<dbReference type="Pfam" id="PF19306">
    <property type="entry name" value="WHD_Lhr"/>
    <property type="match status" value="1"/>
</dbReference>
<dbReference type="Pfam" id="PF08494">
    <property type="entry name" value="DEAD_assoc"/>
    <property type="match status" value="1"/>
</dbReference>
<evidence type="ECO:0000256" key="4">
    <source>
        <dbReference type="ARBA" id="ARBA00022806"/>
    </source>
</evidence>
<keyword evidence="4 12" id="KW-0347">Helicase</keyword>
<evidence type="ECO:0000313" key="13">
    <source>
        <dbReference type="Proteomes" id="UP000642107"/>
    </source>
</evidence>
<feature type="region of interest" description="Disordered" evidence="9">
    <location>
        <begin position="264"/>
        <end position="287"/>
    </location>
</feature>
<feature type="domain" description="Helicase C-terminal" evidence="11">
    <location>
        <begin position="296"/>
        <end position="483"/>
    </location>
</feature>
<evidence type="ECO:0000256" key="1">
    <source>
        <dbReference type="ARBA" id="ARBA00022741"/>
    </source>
</evidence>
<dbReference type="PANTHER" id="PTHR47962:SF5">
    <property type="entry name" value="ATP-DEPENDENT HELICASE LHR-RELATED"/>
    <property type="match status" value="1"/>
</dbReference>
<dbReference type="InterPro" id="IPR011545">
    <property type="entry name" value="DEAD/DEAH_box_helicase_dom"/>
</dbReference>
<evidence type="ECO:0000256" key="5">
    <source>
        <dbReference type="ARBA" id="ARBA00022840"/>
    </source>
</evidence>
<evidence type="ECO:0000256" key="8">
    <source>
        <dbReference type="ARBA" id="ARBA00023235"/>
    </source>
</evidence>
<dbReference type="GO" id="GO:0004386">
    <property type="term" value="F:helicase activity"/>
    <property type="evidence" value="ECO:0007669"/>
    <property type="project" value="UniProtKB-KW"/>
</dbReference>
<keyword evidence="8" id="KW-0413">Isomerase</keyword>
<dbReference type="Pfam" id="PF23234">
    <property type="entry name" value="WHD_4th_Lhr"/>
    <property type="match status" value="1"/>
</dbReference>
<keyword evidence="3" id="KW-0378">Hydrolase</keyword>
<keyword evidence="7" id="KW-0234">DNA repair</keyword>
<dbReference type="InterPro" id="IPR055367">
    <property type="entry name" value="WH4_Lhr"/>
</dbReference>
<name>A0ABR9DRA9_9MICO</name>
<sequence length="1627" mass="171317">MGDVTPTPPPAEPLAGFTAPTRSWFTGAFVGPTRVQTEAWAAIRGGSHALVIAPTGSGKTLAAFLWAIDRLLARDTAAEGPRTDRILYVSPLKALAADVERNLASPLTGIGNAAAAASLVLPRVTVGTRTGDTPPAERRRLAVHPPDILITTPESLFLMLTSAAREGLREIGTVIVDEIHAVAGTKRGAHLALSLERLDLLLDTPAQRIGLSATARPTDAVAELLVGHRTAADGGRPVVVVEPPARRQVDLDVVVPVEDLTDIAATPLPGTSPSDDGPDLTGPAAGPLARASVWPHVEERIVDLATTSRSTIVFASSRRSAERLTSRLNEIWARRQGLDVPDPGASQPAAVPGQAGTSAGADAVFARAHHGSMSRAERSYTEGELKAGRLPVVVATSSLELGIDMGSVDLVVLVGSPPSVASGLQRVGRAGHAVGVPSHGVLVPTHTGDLVPATVTAARMRTGELEPLRLVRNPLDVLAQQVVAMVAIEDWPVDELEATVRRAAPFAQLPRSALRGVLDMLTGRYPSEAFGELRARLTWDRGRDVLQARPGAQRLAVTSGGTIPDRGLFGVFLAASSPGGPDDVRADTAPRARGGRRVGELDEEMVYESRVGDTITLGSTTWRIDEITPDRVLVTPAPGLPGRMPFWKGDSPARPVELGRAIGAWTRETVGRVLPASAARTEAALAHLAAEGLDPWAAGNVVAHLREQHAATGVVPDDRTIVVERFRDEIGDWRVVVHSPFGSRVHAPWALLLGARLRERYGVDVAAMHADDGIVLRLPDIGLDGVGADGTWTGFLPDGAAPEVADELFTDPAEVTGQVRDALAGSAHFAARFREAAARALLLPRRSPDRRQPLWQQRQRSAQLLEVAAGFPEFPIVHEAARECLQDDFDVAALTSLMADVAAGRVDVVHVDTTQPSPFARSLLLGYTAQNLYGADAPLAEQRAATLALDPTLLDELLGSSSGAQLADLLDPTAVEQVAAELDGLAPDRRARSHDGLLDLLRRRGPSSFDELAARAEEGADVSGWLARLEASRQVVAVRLPGLRSESSPEAAERWLAVDDASRVRDALGAALPVGLPDVLLAPVDDPLGDLVRRHARTHVPFPADDVALRFGLPTAVVREVLDRLVAAGELVRGRMLPAVLGGAGDEYADRDVVRRLRRRSLALLRAEVEPAPPAALGLFLPRWQRVGELRGRAGLLRAIEQLAGVPVPASDLESRILPSRVVDYSPALLDALTTSGEVLWAGHGSLAAPGRGSGDGTVSLHLAETAPLTLPEPPDVAGGPAALPYVLAALEGSGAHFVDRVVERARAAAEAADDVAALGDDPAEIVRESLWHLVWAGRATNDSFGPLRALLGSSPRAPRPQARPVHRPRGRFGLAALVRTAAPEALHGGGRWSLLPGTEPDPTVRAHALAMVLLDRHGIVTRAVAPAEQVVGRYPDVYKVLTALEAAGQVRRGYFVEHLGGSQFAVPGAVDVLRDDARAVERNLQPAAPQVAAAGRRADDALVLAACDPANPYGAALAWPAGVAEVRHRPGRKAGSVVVLVDGYLVLYVERGGRTLLSFTEDPGLLARGAHALADAAAAGALGRSTVRHVDGIEVFGLGGPVVEALTAAGFALTPRGLRVRSGARS</sequence>
<dbReference type="InterPro" id="IPR055369">
    <property type="entry name" value="WH2_Lhr"/>
</dbReference>
<evidence type="ECO:0000256" key="7">
    <source>
        <dbReference type="ARBA" id="ARBA00023204"/>
    </source>
</evidence>
<dbReference type="InterPro" id="IPR014001">
    <property type="entry name" value="Helicase_ATP-bd"/>
</dbReference>
<keyword evidence="2" id="KW-0227">DNA damage</keyword>
<protein>
    <submittedName>
        <fullName evidence="12">DEAD/DEAH box helicase</fullName>
    </submittedName>
</protein>
<dbReference type="InterPro" id="IPR013701">
    <property type="entry name" value="Lhr-like_DEAD/DEAH_assoc"/>
</dbReference>
<dbReference type="InterPro" id="IPR001650">
    <property type="entry name" value="Helicase_C-like"/>
</dbReference>
<proteinExistence type="predicted"/>
<organism evidence="12 13">
    <name type="scientific">Flavimobilis rhizosphaerae</name>
    <dbReference type="NCBI Taxonomy" id="2775421"/>
    <lineage>
        <taxon>Bacteria</taxon>
        <taxon>Bacillati</taxon>
        <taxon>Actinomycetota</taxon>
        <taxon>Actinomycetes</taxon>
        <taxon>Micrococcales</taxon>
        <taxon>Jonesiaceae</taxon>
        <taxon>Flavimobilis</taxon>
    </lineage>
</organism>
<dbReference type="Pfam" id="PF23236">
    <property type="entry name" value="WHD_2nd_Lhr"/>
    <property type="match status" value="1"/>
</dbReference>
<dbReference type="EMBL" id="JACZDF010000004">
    <property type="protein sequence ID" value="MBD9699665.1"/>
    <property type="molecule type" value="Genomic_DNA"/>
</dbReference>
<dbReference type="RefSeq" id="WP_192279910.1">
    <property type="nucleotide sequence ID" value="NZ_JACZDF010000004.1"/>
</dbReference>
<dbReference type="Pfam" id="PF23235">
    <property type="entry name" value="WHD_3rd_Lhr"/>
    <property type="match status" value="1"/>
</dbReference>
<evidence type="ECO:0000259" key="11">
    <source>
        <dbReference type="PROSITE" id="PS51194"/>
    </source>
</evidence>
<dbReference type="InterPro" id="IPR027417">
    <property type="entry name" value="P-loop_NTPase"/>
</dbReference>
<dbReference type="SMART" id="SM00490">
    <property type="entry name" value="HELICc"/>
    <property type="match status" value="1"/>
</dbReference>
<evidence type="ECO:0000256" key="3">
    <source>
        <dbReference type="ARBA" id="ARBA00022801"/>
    </source>
</evidence>
<dbReference type="SUPFAM" id="SSF52540">
    <property type="entry name" value="P-loop containing nucleoside triphosphate hydrolases"/>
    <property type="match status" value="1"/>
</dbReference>
<dbReference type="Pfam" id="PF00271">
    <property type="entry name" value="Helicase_C"/>
    <property type="match status" value="1"/>
</dbReference>
<keyword evidence="1" id="KW-0547">Nucleotide-binding</keyword>
<evidence type="ECO:0000313" key="12">
    <source>
        <dbReference type="EMBL" id="MBD9699665.1"/>
    </source>
</evidence>
<gene>
    <name evidence="12" type="ORF">IGS67_09215</name>
</gene>
<evidence type="ECO:0000259" key="10">
    <source>
        <dbReference type="PROSITE" id="PS51192"/>
    </source>
</evidence>
<dbReference type="InterPro" id="IPR045628">
    <property type="entry name" value="Lhr_WH_dom"/>
</dbReference>
<comment type="caution">
    <text evidence="12">The sequence shown here is derived from an EMBL/GenBank/DDBJ whole genome shotgun (WGS) entry which is preliminary data.</text>
</comment>
<evidence type="ECO:0000256" key="9">
    <source>
        <dbReference type="SAM" id="MobiDB-lite"/>
    </source>
</evidence>
<dbReference type="InterPro" id="IPR055368">
    <property type="entry name" value="WH3_Lhr"/>
</dbReference>
<dbReference type="Gene3D" id="3.40.50.300">
    <property type="entry name" value="P-loop containing nucleotide triphosphate hydrolases"/>
    <property type="match status" value="2"/>
</dbReference>
<accession>A0ABR9DRA9</accession>
<keyword evidence="6" id="KW-0238">DNA-binding</keyword>